<organism evidence="3 4">
    <name type="scientific">Bombyx mandarina</name>
    <name type="common">Wild silk moth</name>
    <name type="synonym">Wild silkworm</name>
    <dbReference type="NCBI Taxonomy" id="7092"/>
    <lineage>
        <taxon>Eukaryota</taxon>
        <taxon>Metazoa</taxon>
        <taxon>Ecdysozoa</taxon>
        <taxon>Arthropoda</taxon>
        <taxon>Hexapoda</taxon>
        <taxon>Insecta</taxon>
        <taxon>Pterygota</taxon>
        <taxon>Neoptera</taxon>
        <taxon>Endopterygota</taxon>
        <taxon>Lepidoptera</taxon>
        <taxon>Glossata</taxon>
        <taxon>Ditrysia</taxon>
        <taxon>Bombycoidea</taxon>
        <taxon>Bombycidae</taxon>
        <taxon>Bombycinae</taxon>
        <taxon>Bombyx</taxon>
    </lineage>
</organism>
<dbReference type="GO" id="GO:0003676">
    <property type="term" value="F:nucleic acid binding"/>
    <property type="evidence" value="ECO:0007669"/>
    <property type="project" value="InterPro"/>
</dbReference>
<name>A0A6J2KJY6_BOMMA</name>
<dbReference type="InterPro" id="IPR004875">
    <property type="entry name" value="DDE_SF_endonuclease_dom"/>
</dbReference>
<dbReference type="GeneID" id="114252110"/>
<evidence type="ECO:0000256" key="1">
    <source>
        <dbReference type="SAM" id="MobiDB-lite"/>
    </source>
</evidence>
<feature type="region of interest" description="Disordered" evidence="1">
    <location>
        <begin position="319"/>
        <end position="338"/>
    </location>
</feature>
<feature type="domain" description="DDE-1" evidence="2">
    <location>
        <begin position="151"/>
        <end position="272"/>
    </location>
</feature>
<dbReference type="Pfam" id="PF03184">
    <property type="entry name" value="DDE_1"/>
    <property type="match status" value="1"/>
</dbReference>
<accession>A0A6J2KJY6</accession>
<dbReference type="Proteomes" id="UP000504629">
    <property type="component" value="Unplaced"/>
</dbReference>
<feature type="compositionally biased region" description="Basic and acidic residues" evidence="1">
    <location>
        <begin position="321"/>
        <end position="338"/>
    </location>
</feature>
<reference evidence="4" key="1">
    <citation type="submission" date="2025-08" db="UniProtKB">
        <authorList>
            <consortium name="RefSeq"/>
        </authorList>
    </citation>
    <scope>IDENTIFICATION</scope>
    <source>
        <tissue evidence="4">Silk gland</tissue>
    </source>
</reference>
<dbReference type="AlphaFoldDB" id="A0A6J2KJY6"/>
<dbReference type="KEGG" id="bman:114252110"/>
<dbReference type="OrthoDB" id="10065929at2759"/>
<evidence type="ECO:0000259" key="2">
    <source>
        <dbReference type="Pfam" id="PF03184"/>
    </source>
</evidence>
<keyword evidence="3" id="KW-1185">Reference proteome</keyword>
<protein>
    <submittedName>
        <fullName evidence="4">Uncharacterized protein LOC114252110</fullName>
    </submittedName>
</protein>
<gene>
    <name evidence="4" type="primary">LOC114252110</name>
</gene>
<evidence type="ECO:0000313" key="3">
    <source>
        <dbReference type="Proteomes" id="UP000504629"/>
    </source>
</evidence>
<proteinExistence type="predicted"/>
<evidence type="ECO:0000313" key="4">
    <source>
        <dbReference type="RefSeq" id="XP_028042420.1"/>
    </source>
</evidence>
<sequence>MKKPGGQAAFAPDVEEYLIQYINICSEWGYPLETIDFRLLIKGYLENLGLEIKRFKNNMPGPDYIKSFLKRHKLTITSRLSKNIKRSRAAVSPEVIKAYFDELEISLQGIPLGNIVNYDETNLVDDPGRKRVLVKRSVKYPERIMNHTKVSTSIMMAAAANGTLLPPFVVYKAQHVYDTWRQNGPKGSRYNSTSSGWFDGFTFEDWVRTIVFDYFEDKTGTKILIGDNLASHLSIEIIKECETHRLPNIHPEARNENFKDSIDQTVLSMLKEMRSVENVILREESEKLYKTNESCDDESNTEEILDNNLNILERTGLSNVRKADKTENEKAPSQELKK</sequence>
<dbReference type="RefSeq" id="XP_028042420.1">
    <property type="nucleotide sequence ID" value="XM_028186619.1"/>
</dbReference>